<dbReference type="SUPFAM" id="SSF81342">
    <property type="entry name" value="Transmembrane di-heme cytochromes"/>
    <property type="match status" value="1"/>
</dbReference>
<keyword evidence="15" id="KW-1185">Reference proteome</keyword>
<feature type="transmembrane region" description="Helical" evidence="12">
    <location>
        <begin position="69"/>
        <end position="89"/>
    </location>
</feature>
<comment type="subcellular location">
    <subcellularLocation>
        <location evidence="1">Cell membrane</location>
        <topology evidence="1">Multi-pass membrane protein</topology>
    </subcellularLocation>
</comment>
<organism evidence="14 15">
    <name type="scientific">Castellaniella daejeonensis</name>
    <dbReference type="NCBI Taxonomy" id="659013"/>
    <lineage>
        <taxon>Bacteria</taxon>
        <taxon>Pseudomonadati</taxon>
        <taxon>Pseudomonadota</taxon>
        <taxon>Betaproteobacteria</taxon>
        <taxon>Burkholderiales</taxon>
        <taxon>Alcaligenaceae</taxon>
        <taxon>Castellaniella</taxon>
    </lineage>
</organism>
<feature type="domain" description="Cytochrome b561 bacterial/Ni-hydrogenase" evidence="13">
    <location>
        <begin position="17"/>
        <end position="205"/>
    </location>
</feature>
<dbReference type="EMBL" id="BAAAFN010000015">
    <property type="protein sequence ID" value="GAA0231916.1"/>
    <property type="molecule type" value="Genomic_DNA"/>
</dbReference>
<comment type="similarity">
    <text evidence="2">Belongs to the HupC/HyaC/HydC family.</text>
</comment>
<name>A0ABP3DJB1_9BURK</name>
<keyword evidence="3" id="KW-0813">Transport</keyword>
<keyword evidence="7" id="KW-0479">Metal-binding</keyword>
<dbReference type="InterPro" id="IPR000516">
    <property type="entry name" value="Ni-dep_Hydgase_cyt-B"/>
</dbReference>
<dbReference type="RefSeq" id="WP_325124477.1">
    <property type="nucleotide sequence ID" value="NZ_BAAAFN010000015.1"/>
</dbReference>
<feature type="transmembrane region" description="Helical" evidence="12">
    <location>
        <begin position="26"/>
        <end position="43"/>
    </location>
</feature>
<evidence type="ECO:0000256" key="6">
    <source>
        <dbReference type="ARBA" id="ARBA00022692"/>
    </source>
</evidence>
<evidence type="ECO:0000256" key="9">
    <source>
        <dbReference type="ARBA" id="ARBA00022989"/>
    </source>
</evidence>
<dbReference type="InterPro" id="IPR011577">
    <property type="entry name" value="Cyt_b561_bac/Ni-Hgenase"/>
</dbReference>
<keyword evidence="6 12" id="KW-0812">Transmembrane</keyword>
<dbReference type="InterPro" id="IPR016174">
    <property type="entry name" value="Di-haem_cyt_TM"/>
</dbReference>
<dbReference type="PRINTS" id="PR00161">
    <property type="entry name" value="NIHGNASECYTB"/>
</dbReference>
<dbReference type="Pfam" id="PF01292">
    <property type="entry name" value="Ni_hydr_CYTB"/>
    <property type="match status" value="1"/>
</dbReference>
<keyword evidence="11 12" id="KW-0472">Membrane</keyword>
<reference evidence="15" key="1">
    <citation type="journal article" date="2019" name="Int. J. Syst. Evol. Microbiol.">
        <title>The Global Catalogue of Microorganisms (GCM) 10K type strain sequencing project: providing services to taxonomists for standard genome sequencing and annotation.</title>
        <authorList>
            <consortium name="The Broad Institute Genomics Platform"/>
            <consortium name="The Broad Institute Genome Sequencing Center for Infectious Disease"/>
            <person name="Wu L."/>
            <person name="Ma J."/>
        </authorList>
    </citation>
    <scope>NUCLEOTIDE SEQUENCE [LARGE SCALE GENOMIC DNA]</scope>
    <source>
        <strain evidence="15">JCM 16240</strain>
    </source>
</reference>
<evidence type="ECO:0000256" key="8">
    <source>
        <dbReference type="ARBA" id="ARBA00022982"/>
    </source>
</evidence>
<comment type="caution">
    <text evidence="14">The sequence shown here is derived from an EMBL/GenBank/DDBJ whole genome shotgun (WGS) entry which is preliminary data.</text>
</comment>
<gene>
    <name evidence="14" type="ORF">GCM10009125_21140</name>
</gene>
<evidence type="ECO:0000259" key="13">
    <source>
        <dbReference type="Pfam" id="PF01292"/>
    </source>
</evidence>
<keyword evidence="9 12" id="KW-1133">Transmembrane helix</keyword>
<accession>A0ABP3DJB1</accession>
<dbReference type="Proteomes" id="UP001501176">
    <property type="component" value="Unassembled WGS sequence"/>
</dbReference>
<evidence type="ECO:0000256" key="3">
    <source>
        <dbReference type="ARBA" id="ARBA00022448"/>
    </source>
</evidence>
<evidence type="ECO:0000256" key="4">
    <source>
        <dbReference type="ARBA" id="ARBA00022475"/>
    </source>
</evidence>
<keyword evidence="5" id="KW-0349">Heme</keyword>
<dbReference type="PANTHER" id="PTHR30485">
    <property type="entry name" value="NI/FE-HYDROGENASE 1 B-TYPE CYTOCHROME SUBUNIT"/>
    <property type="match status" value="1"/>
</dbReference>
<evidence type="ECO:0000256" key="10">
    <source>
        <dbReference type="ARBA" id="ARBA00023004"/>
    </source>
</evidence>
<evidence type="ECO:0000256" key="12">
    <source>
        <dbReference type="SAM" id="Phobius"/>
    </source>
</evidence>
<evidence type="ECO:0000256" key="2">
    <source>
        <dbReference type="ARBA" id="ARBA00008622"/>
    </source>
</evidence>
<dbReference type="PANTHER" id="PTHR30485:SF1">
    <property type="entry name" value="CYTOCHROME YDHU-RELATED"/>
    <property type="match status" value="1"/>
</dbReference>
<dbReference type="Gene3D" id="1.20.950.20">
    <property type="entry name" value="Transmembrane di-heme cytochromes, Chain C"/>
    <property type="match status" value="1"/>
</dbReference>
<keyword evidence="10" id="KW-0408">Iron</keyword>
<proteinExistence type="inferred from homology"/>
<feature type="transmembrane region" description="Helical" evidence="12">
    <location>
        <begin position="172"/>
        <end position="195"/>
    </location>
</feature>
<evidence type="ECO:0000256" key="11">
    <source>
        <dbReference type="ARBA" id="ARBA00023136"/>
    </source>
</evidence>
<dbReference type="InterPro" id="IPR051542">
    <property type="entry name" value="Hydrogenase_cytochrome"/>
</dbReference>
<sequence>MKADPTSIPSRHDGPPHPLWLRMTHWLNALAVLIMVMSGWRIYNASPLFDFTFPAGITLGGWLGGALQWHFAGMWLLVINGLVYLCLCLSTGRMARRLFPVTPRGVLADARRALAGHLDHSDPRRYNQVQRAAYLFAILDLVLVVLSGLVVWKSVQFPMLRELFGGYDAARLIHFYGMAAIVAFVAGHATMALLVPRSLLAMLSGGPRPPRSDKEIAP</sequence>
<keyword evidence="4" id="KW-1003">Cell membrane</keyword>
<evidence type="ECO:0000256" key="1">
    <source>
        <dbReference type="ARBA" id="ARBA00004651"/>
    </source>
</evidence>
<evidence type="ECO:0000313" key="15">
    <source>
        <dbReference type="Proteomes" id="UP001501176"/>
    </source>
</evidence>
<keyword evidence="8" id="KW-0249">Electron transport</keyword>
<evidence type="ECO:0000313" key="14">
    <source>
        <dbReference type="EMBL" id="GAA0231916.1"/>
    </source>
</evidence>
<evidence type="ECO:0000256" key="5">
    <source>
        <dbReference type="ARBA" id="ARBA00022617"/>
    </source>
</evidence>
<feature type="transmembrane region" description="Helical" evidence="12">
    <location>
        <begin position="132"/>
        <end position="152"/>
    </location>
</feature>
<evidence type="ECO:0000256" key="7">
    <source>
        <dbReference type="ARBA" id="ARBA00022723"/>
    </source>
</evidence>
<protein>
    <submittedName>
        <fullName evidence="14">Cytochrome b/b6 domain-containing protein</fullName>
    </submittedName>
</protein>